<gene>
    <name evidence="6" type="ordered locus">PB2503_11204</name>
</gene>
<dbReference type="Gene3D" id="1.10.340.30">
    <property type="entry name" value="Hypothetical protein, domain 2"/>
    <property type="match status" value="1"/>
</dbReference>
<evidence type="ECO:0000256" key="3">
    <source>
        <dbReference type="ARBA" id="ARBA00023004"/>
    </source>
</evidence>
<accession>E0TIG9</accession>
<evidence type="ECO:0000256" key="5">
    <source>
        <dbReference type="SAM" id="MobiDB-lite"/>
    </source>
</evidence>
<evidence type="ECO:0000256" key="4">
    <source>
        <dbReference type="ARBA" id="ARBA00023014"/>
    </source>
</evidence>
<evidence type="ECO:0000313" key="6">
    <source>
        <dbReference type="EMBL" id="ADM10288.1"/>
    </source>
</evidence>
<keyword evidence="6" id="KW-0540">Nuclease</keyword>
<dbReference type="STRING" id="314260.PB2503_11204"/>
<dbReference type="CDD" id="cd00056">
    <property type="entry name" value="ENDO3c"/>
    <property type="match status" value="1"/>
</dbReference>
<keyword evidence="7" id="KW-1185">Reference proteome</keyword>
<dbReference type="GO" id="GO:0006284">
    <property type="term" value="P:base-excision repair"/>
    <property type="evidence" value="ECO:0007669"/>
    <property type="project" value="InterPro"/>
</dbReference>
<keyword evidence="1" id="KW-0004">4Fe-4S</keyword>
<name>E0TIG9_PARBH</name>
<dbReference type="InterPro" id="IPR023170">
    <property type="entry name" value="HhH_base_excis_C"/>
</dbReference>
<dbReference type="GO" id="GO:0046872">
    <property type="term" value="F:metal ion binding"/>
    <property type="evidence" value="ECO:0007669"/>
    <property type="project" value="UniProtKB-KW"/>
</dbReference>
<dbReference type="HOGENOM" id="CLU_012862_3_4_5"/>
<dbReference type="PANTHER" id="PTHR10359">
    <property type="entry name" value="A/G-SPECIFIC ADENINE GLYCOSYLASE/ENDONUCLEASE III"/>
    <property type="match status" value="1"/>
</dbReference>
<dbReference type="AlphaFoldDB" id="E0TIG9"/>
<keyword evidence="4" id="KW-0411">Iron-sulfur</keyword>
<dbReference type="EMBL" id="CP002156">
    <property type="protein sequence ID" value="ADM10288.1"/>
    <property type="molecule type" value="Genomic_DNA"/>
</dbReference>
<proteinExistence type="predicted"/>
<dbReference type="Proteomes" id="UP000001302">
    <property type="component" value="Chromosome"/>
</dbReference>
<reference evidence="6 7" key="2">
    <citation type="journal article" date="2011" name="J. Bacteriol.">
        <title>Complete genome sequence of strain HTCC2503T of Parvularcula bermudensis, the type species of the order "Parvularculales" in the class Alphaproteobacteria.</title>
        <authorList>
            <person name="Oh H.M."/>
            <person name="Kang I."/>
            <person name="Vergin K.L."/>
            <person name="Kang D."/>
            <person name="Rhee K.H."/>
            <person name="Giovannoni S.J."/>
            <person name="Cho J.C."/>
        </authorList>
    </citation>
    <scope>NUCLEOTIDE SEQUENCE [LARGE SCALE GENOMIC DNA]</scope>
    <source>
        <strain evidence="7">ATCC BAA-594 / HTCC2503 / KCTC 12087</strain>
    </source>
</reference>
<dbReference type="KEGG" id="pbr:PB2503_11204"/>
<keyword evidence="3" id="KW-0408">Iron</keyword>
<keyword evidence="6" id="KW-0255">Endonuclease</keyword>
<dbReference type="eggNOG" id="COG0177">
    <property type="taxonomic scope" value="Bacteria"/>
</dbReference>
<dbReference type="GO" id="GO:0004519">
    <property type="term" value="F:endonuclease activity"/>
    <property type="evidence" value="ECO:0007669"/>
    <property type="project" value="UniProtKB-KW"/>
</dbReference>
<dbReference type="OrthoDB" id="9800977at2"/>
<dbReference type="GO" id="GO:0051539">
    <property type="term" value="F:4 iron, 4 sulfur cluster binding"/>
    <property type="evidence" value="ECO:0007669"/>
    <property type="project" value="UniProtKB-KW"/>
</dbReference>
<dbReference type="InterPro" id="IPR003265">
    <property type="entry name" value="HhH-GPD_domain"/>
</dbReference>
<keyword evidence="6" id="KW-0378">Hydrolase</keyword>
<reference evidence="7" key="1">
    <citation type="submission" date="2010-08" db="EMBL/GenBank/DDBJ databases">
        <title>Genome sequence of Parvularcula bermudensis HTCC2503.</title>
        <authorList>
            <person name="Kang D.-M."/>
            <person name="Oh H.-M."/>
            <person name="Cho J.-C."/>
        </authorList>
    </citation>
    <scope>NUCLEOTIDE SEQUENCE [LARGE SCALE GENOMIC DNA]</scope>
    <source>
        <strain evidence="7">ATCC BAA-594 / HTCC2503 / KCTC 12087</strain>
    </source>
</reference>
<protein>
    <submittedName>
        <fullName evidence="6">Endonuclease III family protein</fullName>
    </submittedName>
</protein>
<keyword evidence="2" id="KW-0479">Metal-binding</keyword>
<dbReference type="RefSeq" id="WP_013301262.1">
    <property type="nucleotide sequence ID" value="NC_014414.1"/>
</dbReference>
<evidence type="ECO:0000313" key="7">
    <source>
        <dbReference type="Proteomes" id="UP000001302"/>
    </source>
</evidence>
<evidence type="ECO:0000256" key="1">
    <source>
        <dbReference type="ARBA" id="ARBA00022485"/>
    </source>
</evidence>
<organism evidence="6 7">
    <name type="scientific">Parvularcula bermudensis (strain ATCC BAA-594 / HTCC2503 / KCTC 12087)</name>
    <dbReference type="NCBI Taxonomy" id="314260"/>
    <lineage>
        <taxon>Bacteria</taxon>
        <taxon>Pseudomonadati</taxon>
        <taxon>Pseudomonadota</taxon>
        <taxon>Alphaproteobacteria</taxon>
        <taxon>Parvularculales</taxon>
        <taxon>Parvularculaceae</taxon>
        <taxon>Parvularcula</taxon>
    </lineage>
</organism>
<dbReference type="InterPro" id="IPR011257">
    <property type="entry name" value="DNA_glycosylase"/>
</dbReference>
<evidence type="ECO:0000256" key="2">
    <source>
        <dbReference type="ARBA" id="ARBA00022723"/>
    </source>
</evidence>
<dbReference type="SUPFAM" id="SSF48150">
    <property type="entry name" value="DNA-glycosylase"/>
    <property type="match status" value="1"/>
</dbReference>
<sequence length="261" mass="28101">MQTSLDFDRDSALPRMAEILVLTFGKARRHTDDALRQLIFMTLAEGEARSVGLAVFEQMRRRYPNWRALSDASADDLTGLFVGLAHRRRKAEAIPGLLKAIEAESGGFDLSFLARVSTDAARRWLEKLPGVSHTMASAVLAFSSLNRAALPVDRASARPIRRLGLCAEGAPLSALGRQVLERAPASWDAEIVADFSYGLSRLAAGYCGPARPDCEGCPLSTLCPQAARPDSQVIAFPGGQHQRRRPAPAQGPTSGHGVKAS</sequence>
<dbReference type="Gene3D" id="1.10.1670.10">
    <property type="entry name" value="Helix-hairpin-Helix base-excision DNA repair enzymes (C-terminal)"/>
    <property type="match status" value="1"/>
</dbReference>
<feature type="region of interest" description="Disordered" evidence="5">
    <location>
        <begin position="233"/>
        <end position="261"/>
    </location>
</feature>